<dbReference type="InterPro" id="IPR000073">
    <property type="entry name" value="AB_hydrolase_1"/>
</dbReference>
<evidence type="ECO:0000259" key="1">
    <source>
        <dbReference type="Pfam" id="PF12697"/>
    </source>
</evidence>
<keyword evidence="2" id="KW-0378">Hydrolase</keyword>
<accession>A0A9W4B7G1</accession>
<proteinExistence type="predicted"/>
<dbReference type="InterPro" id="IPR029058">
    <property type="entry name" value="AB_hydrolase_fold"/>
</dbReference>
<sequence length="275" mass="30291">MITPSANFVSTDLGRLYVRRSGTGPPVVLWHSLFVDSRSWGPLADALAQDRTVYSIDGPSHGKSGAVRHDFTFAEVVVAAEQALDRLDLTEPVDWVGNAWGGHVGIRLATGSRLRTLTTIGTPVQGFNLREKFTMAWPLVHLYRFTGPSGFIMKQLFDSLLGAESIAAQPELAETVMASFRDADRKAMFHAMRSMMLKRNGIEDLLPRIKVPTLVMPVRDDITGWRPDEARQTCAVIPNCRVEAVAGTGHISPLLIDRDRVLQSITELWASVAAK</sequence>
<evidence type="ECO:0000313" key="2">
    <source>
        <dbReference type="EMBL" id="BBY91383.1"/>
    </source>
</evidence>
<evidence type="ECO:0000313" key="3">
    <source>
        <dbReference type="Proteomes" id="UP000465785"/>
    </source>
</evidence>
<keyword evidence="3" id="KW-1185">Reference proteome</keyword>
<dbReference type="Proteomes" id="UP000465785">
    <property type="component" value="Chromosome"/>
</dbReference>
<dbReference type="SUPFAM" id="SSF53474">
    <property type="entry name" value="alpha/beta-Hydrolases"/>
    <property type="match status" value="1"/>
</dbReference>
<dbReference type="AlphaFoldDB" id="A0A9W4B7G1"/>
<name>A0A9W4B7G1_9MYCO</name>
<dbReference type="InterPro" id="IPR050266">
    <property type="entry name" value="AB_hydrolase_sf"/>
</dbReference>
<dbReference type="PANTHER" id="PTHR43798">
    <property type="entry name" value="MONOACYLGLYCEROL LIPASE"/>
    <property type="match status" value="1"/>
</dbReference>
<gene>
    <name evidence="2" type="ORF">MGALJ_10520</name>
</gene>
<dbReference type="Gene3D" id="3.40.50.1820">
    <property type="entry name" value="alpha/beta hydrolase"/>
    <property type="match status" value="1"/>
</dbReference>
<dbReference type="EMBL" id="AP022601">
    <property type="protein sequence ID" value="BBY91383.1"/>
    <property type="molecule type" value="Genomic_DNA"/>
</dbReference>
<reference evidence="2 3" key="1">
    <citation type="journal article" date="2019" name="Emerg. Microbes Infect.">
        <title>Comprehensive subspecies identification of 175 nontuberculous mycobacteria species based on 7547 genomic profiles.</title>
        <authorList>
            <person name="Matsumoto Y."/>
            <person name="Kinjo T."/>
            <person name="Motooka D."/>
            <person name="Nabeya D."/>
            <person name="Jung N."/>
            <person name="Uechi K."/>
            <person name="Horii T."/>
            <person name="Iida T."/>
            <person name="Fujita J."/>
            <person name="Nakamura S."/>
        </authorList>
    </citation>
    <scope>NUCLEOTIDE SEQUENCE [LARGE SCALE GENOMIC DNA]</scope>
    <source>
        <strain evidence="2 3">JCM 6399</strain>
    </source>
</reference>
<protein>
    <submittedName>
        <fullName evidence="2">Hydrolase, alpha/beta fold protein</fullName>
    </submittedName>
</protein>
<dbReference type="Pfam" id="PF12697">
    <property type="entry name" value="Abhydrolase_6"/>
    <property type="match status" value="1"/>
</dbReference>
<dbReference type="RefSeq" id="WP_163727018.1">
    <property type="nucleotide sequence ID" value="NZ_AP022601.1"/>
</dbReference>
<organism evidence="2 3">
    <name type="scientific">Mycobacterium gallinarum</name>
    <dbReference type="NCBI Taxonomy" id="39689"/>
    <lineage>
        <taxon>Bacteria</taxon>
        <taxon>Bacillati</taxon>
        <taxon>Actinomycetota</taxon>
        <taxon>Actinomycetes</taxon>
        <taxon>Mycobacteriales</taxon>
        <taxon>Mycobacteriaceae</taxon>
        <taxon>Mycobacterium</taxon>
    </lineage>
</organism>
<dbReference type="GO" id="GO:0016787">
    <property type="term" value="F:hydrolase activity"/>
    <property type="evidence" value="ECO:0007669"/>
    <property type="project" value="UniProtKB-KW"/>
</dbReference>
<feature type="domain" description="AB hydrolase-1" evidence="1">
    <location>
        <begin position="27"/>
        <end position="255"/>
    </location>
</feature>
<dbReference type="KEGG" id="mgau:MGALJ_10520"/>